<accession>A0A9L0JPF5</accession>
<organism evidence="1 2">
    <name type="scientific">Equus asinus</name>
    <name type="common">Donkey</name>
    <name type="synonym">Equus africanus asinus</name>
    <dbReference type="NCBI Taxonomy" id="9793"/>
    <lineage>
        <taxon>Eukaryota</taxon>
        <taxon>Metazoa</taxon>
        <taxon>Chordata</taxon>
        <taxon>Craniata</taxon>
        <taxon>Vertebrata</taxon>
        <taxon>Euteleostomi</taxon>
        <taxon>Mammalia</taxon>
        <taxon>Eutheria</taxon>
        <taxon>Laurasiatheria</taxon>
        <taxon>Perissodactyla</taxon>
        <taxon>Equidae</taxon>
        <taxon>Equus</taxon>
    </lineage>
</organism>
<dbReference type="GeneTree" id="ENSGT00950000183755"/>
<proteinExistence type="predicted"/>
<name>A0A9L0JPF5_EQUAS</name>
<reference evidence="1" key="2">
    <citation type="submission" date="2025-08" db="UniProtKB">
        <authorList>
            <consortium name="Ensembl"/>
        </authorList>
    </citation>
    <scope>IDENTIFICATION</scope>
</reference>
<evidence type="ECO:0000313" key="1">
    <source>
        <dbReference type="Ensembl" id="ENSEASP00005055089.1"/>
    </source>
</evidence>
<reference evidence="1 2" key="1">
    <citation type="journal article" date="2020" name="Nat. Commun.">
        <title>Donkey genomes provide new insights into domestication and selection for coat color.</title>
        <authorList>
            <person name="Wang"/>
            <person name="C."/>
            <person name="Li"/>
            <person name="H."/>
            <person name="Guo"/>
            <person name="Y."/>
            <person name="Huang"/>
            <person name="J."/>
            <person name="Sun"/>
            <person name="Y."/>
            <person name="Min"/>
            <person name="J."/>
            <person name="Wang"/>
            <person name="J."/>
            <person name="Fang"/>
            <person name="X."/>
            <person name="Zhao"/>
            <person name="Z."/>
            <person name="Wang"/>
            <person name="S."/>
            <person name="Zhang"/>
            <person name="Y."/>
            <person name="Liu"/>
            <person name="Q."/>
            <person name="Jiang"/>
            <person name="Q."/>
            <person name="Wang"/>
            <person name="X."/>
            <person name="Guo"/>
            <person name="Y."/>
            <person name="Yang"/>
            <person name="C."/>
            <person name="Wang"/>
            <person name="Y."/>
            <person name="Tian"/>
            <person name="F."/>
            <person name="Zhuang"/>
            <person name="G."/>
            <person name="Fan"/>
            <person name="Y."/>
            <person name="Gao"/>
            <person name="Q."/>
            <person name="Li"/>
            <person name="Y."/>
            <person name="Ju"/>
            <person name="Z."/>
            <person name="Li"/>
            <person name="J."/>
            <person name="Li"/>
            <person name="R."/>
            <person name="Hou"/>
            <person name="M."/>
            <person name="Yang"/>
            <person name="G."/>
            <person name="Liu"/>
            <person name="G."/>
            <person name="Liu"/>
            <person name="W."/>
            <person name="Guo"/>
            <person name="J."/>
            <person name="Pan"/>
            <person name="S."/>
            <person name="Fan"/>
            <person name="G."/>
            <person name="Zhang"/>
            <person name="W."/>
            <person name="Zhang"/>
            <person name="R."/>
            <person name="Yu"/>
            <person name="J."/>
            <person name="Zhang"/>
            <person name="X."/>
            <person name="Yin"/>
            <person name="Q."/>
            <person name="Ji"/>
            <person name="C."/>
            <person name="Jin"/>
            <person name="Y."/>
            <person name="Yue"/>
            <person name="G."/>
            <person name="Liu"/>
            <person name="M."/>
            <person name="Xu"/>
            <person name="J."/>
            <person name="Liu"/>
            <person name="S."/>
            <person name="Jordana"/>
            <person name="J."/>
            <person name="Noce"/>
            <person name="A."/>
            <person name="Amills"/>
            <person name="M."/>
            <person name="Wu"/>
            <person name="D.D."/>
            <person name="Li"/>
            <person name="S."/>
            <person name="Zhou"/>
            <person name="X. and Zhong"/>
            <person name="J."/>
        </authorList>
    </citation>
    <scope>NUCLEOTIDE SEQUENCE [LARGE SCALE GENOMIC DNA]</scope>
</reference>
<evidence type="ECO:0008006" key="3">
    <source>
        <dbReference type="Google" id="ProtNLM"/>
    </source>
</evidence>
<protein>
    <recommendedName>
        <fullName evidence="3">DExD-box helicase 50</fullName>
    </recommendedName>
</protein>
<sequence length="52" mass="5897">MMPGKLLWGDIMELEAPLEETESQRKERQKSFMDIGISDKGLWTCASLIGLL</sequence>
<keyword evidence="2" id="KW-1185">Reference proteome</keyword>
<dbReference type="AlphaFoldDB" id="A0A9L0JPF5"/>
<dbReference type="Proteomes" id="UP000694387">
    <property type="component" value="Chromosome 2"/>
</dbReference>
<reference evidence="1" key="3">
    <citation type="submission" date="2025-09" db="UniProtKB">
        <authorList>
            <consortium name="Ensembl"/>
        </authorList>
    </citation>
    <scope>IDENTIFICATION</scope>
</reference>
<dbReference type="Ensembl" id="ENSEAST00005065849.1">
    <property type="protein sequence ID" value="ENSEASP00005055089.1"/>
    <property type="gene ID" value="ENSEASG00005031915.1"/>
</dbReference>
<evidence type="ECO:0000313" key="2">
    <source>
        <dbReference type="Proteomes" id="UP000694387"/>
    </source>
</evidence>